<sequence>MRNAPLQAAFLSINAEGLTYKCGVTTSEGTSQKLLKNKIKEVWNEIFRKVSSNAVRKVLPRCTNKARLKCQAPELKINICRGQSSVKG</sequence>
<comment type="caution">
    <text evidence="1">The sequence shown here is derived from an EMBL/GenBank/DDBJ whole genome shotgun (WGS) entry which is preliminary data.</text>
</comment>
<reference evidence="1 2" key="1">
    <citation type="submission" date="2021-06" db="EMBL/GenBank/DDBJ databases">
        <title>Caerostris darwini draft genome.</title>
        <authorList>
            <person name="Kono N."/>
            <person name="Arakawa K."/>
        </authorList>
    </citation>
    <scope>NUCLEOTIDE SEQUENCE [LARGE SCALE GENOMIC DNA]</scope>
</reference>
<evidence type="ECO:0000313" key="2">
    <source>
        <dbReference type="Proteomes" id="UP001054837"/>
    </source>
</evidence>
<proteinExistence type="predicted"/>
<gene>
    <name evidence="1" type="ORF">CDAR_401501</name>
</gene>
<accession>A0AAV4RR11</accession>
<keyword evidence="2" id="KW-1185">Reference proteome</keyword>
<dbReference type="EMBL" id="BPLQ01006728">
    <property type="protein sequence ID" value="GIY24698.1"/>
    <property type="molecule type" value="Genomic_DNA"/>
</dbReference>
<protein>
    <submittedName>
        <fullName evidence="1">Uncharacterized protein</fullName>
    </submittedName>
</protein>
<dbReference type="AlphaFoldDB" id="A0AAV4RR11"/>
<name>A0AAV4RR11_9ARAC</name>
<evidence type="ECO:0000313" key="1">
    <source>
        <dbReference type="EMBL" id="GIY24698.1"/>
    </source>
</evidence>
<organism evidence="1 2">
    <name type="scientific">Caerostris darwini</name>
    <dbReference type="NCBI Taxonomy" id="1538125"/>
    <lineage>
        <taxon>Eukaryota</taxon>
        <taxon>Metazoa</taxon>
        <taxon>Ecdysozoa</taxon>
        <taxon>Arthropoda</taxon>
        <taxon>Chelicerata</taxon>
        <taxon>Arachnida</taxon>
        <taxon>Araneae</taxon>
        <taxon>Araneomorphae</taxon>
        <taxon>Entelegynae</taxon>
        <taxon>Araneoidea</taxon>
        <taxon>Araneidae</taxon>
        <taxon>Caerostris</taxon>
    </lineage>
</organism>
<dbReference type="Proteomes" id="UP001054837">
    <property type="component" value="Unassembled WGS sequence"/>
</dbReference>